<sequence>MKDLLIFLSILLIATTSTAVNSKANSSGIAKKNSQFHSTQSLTSGMPPGLQKKGSLPKGLEGKRPHGWSEGNKQGWSKVWDSNTNSWKWIENAPSSNNIKKGKKAISN</sequence>
<feature type="chain" id="PRO_5006910445" evidence="2">
    <location>
        <begin position="20"/>
        <end position="108"/>
    </location>
</feature>
<evidence type="ECO:0000256" key="1">
    <source>
        <dbReference type="SAM" id="MobiDB-lite"/>
    </source>
</evidence>
<evidence type="ECO:0000313" key="3">
    <source>
        <dbReference type="EMBL" id="KTC65232.1"/>
    </source>
</evidence>
<dbReference type="RefSeq" id="WP_058462498.1">
    <property type="nucleotide sequence ID" value="NZ_CAAAHS010000012.1"/>
</dbReference>
<name>A0A0W0R2A0_9GAMM</name>
<feature type="compositionally biased region" description="Polar residues" evidence="1">
    <location>
        <begin position="23"/>
        <end position="44"/>
    </location>
</feature>
<organism evidence="3 4">
    <name type="scientific">Legionella adelaidensis</name>
    <dbReference type="NCBI Taxonomy" id="45056"/>
    <lineage>
        <taxon>Bacteria</taxon>
        <taxon>Pseudomonadati</taxon>
        <taxon>Pseudomonadota</taxon>
        <taxon>Gammaproteobacteria</taxon>
        <taxon>Legionellales</taxon>
        <taxon>Legionellaceae</taxon>
        <taxon>Legionella</taxon>
    </lineage>
</organism>
<proteinExistence type="predicted"/>
<protein>
    <submittedName>
        <fullName evidence="3">Uncharacterized protein</fullName>
    </submittedName>
</protein>
<gene>
    <name evidence="3" type="ORF">Lade_1415</name>
</gene>
<dbReference type="STRING" id="45056.Lade_1415"/>
<dbReference type="EMBL" id="LNKA01000005">
    <property type="protein sequence ID" value="KTC65232.1"/>
    <property type="molecule type" value="Genomic_DNA"/>
</dbReference>
<evidence type="ECO:0000313" key="4">
    <source>
        <dbReference type="Proteomes" id="UP000054859"/>
    </source>
</evidence>
<reference evidence="3 4" key="1">
    <citation type="submission" date="2015-11" db="EMBL/GenBank/DDBJ databases">
        <title>Identification of large and diverse effector repertoires of 38 Legionella species.</title>
        <authorList>
            <person name="Burstein D."/>
            <person name="Amaro F."/>
            <person name="Zusman T."/>
            <person name="Lifshitz Z."/>
            <person name="Cohen O."/>
            <person name="Gilbert J.A."/>
            <person name="Pupko T."/>
            <person name="Shuman H.A."/>
            <person name="Segal G."/>
        </authorList>
    </citation>
    <scope>NUCLEOTIDE SEQUENCE [LARGE SCALE GENOMIC DNA]</scope>
    <source>
        <strain evidence="3 4">1762-AUS-E</strain>
    </source>
</reference>
<feature type="region of interest" description="Disordered" evidence="1">
    <location>
        <begin position="23"/>
        <end position="78"/>
    </location>
</feature>
<keyword evidence="4" id="KW-1185">Reference proteome</keyword>
<accession>A0A0W0R2A0</accession>
<dbReference type="AlphaFoldDB" id="A0A0W0R2A0"/>
<dbReference type="Proteomes" id="UP000054859">
    <property type="component" value="Unassembled WGS sequence"/>
</dbReference>
<evidence type="ECO:0000256" key="2">
    <source>
        <dbReference type="SAM" id="SignalP"/>
    </source>
</evidence>
<dbReference type="PATRIC" id="fig|45056.6.peg.1461"/>
<keyword evidence="2" id="KW-0732">Signal</keyword>
<dbReference type="OrthoDB" id="9950991at2"/>
<feature type="signal peptide" evidence="2">
    <location>
        <begin position="1"/>
        <end position="19"/>
    </location>
</feature>
<comment type="caution">
    <text evidence="3">The sequence shown here is derived from an EMBL/GenBank/DDBJ whole genome shotgun (WGS) entry which is preliminary data.</text>
</comment>